<evidence type="ECO:0000313" key="1">
    <source>
        <dbReference type="EMBL" id="EDO13516.1"/>
    </source>
</evidence>
<evidence type="ECO:0000313" key="2">
    <source>
        <dbReference type="Proteomes" id="UP000005475"/>
    </source>
</evidence>
<comment type="caution">
    <text evidence="1">The sequence shown here is derived from an EMBL/GenBank/DDBJ whole genome shotgun (WGS) entry which is preliminary data.</text>
</comment>
<dbReference type="Proteomes" id="UP000005475">
    <property type="component" value="Unassembled WGS sequence"/>
</dbReference>
<reference evidence="1 2" key="1">
    <citation type="submission" date="2007-03" db="EMBL/GenBank/DDBJ databases">
        <authorList>
            <person name="Fulton L."/>
            <person name="Clifton S."/>
            <person name="Fulton B."/>
            <person name="Xu J."/>
            <person name="Minx P."/>
            <person name="Pepin K.H."/>
            <person name="Johnson M."/>
            <person name="Thiruvilangam P."/>
            <person name="Bhonagiri V."/>
            <person name="Nash W.E."/>
            <person name="Mardis E.R."/>
            <person name="Wilson R.K."/>
        </authorList>
    </citation>
    <scope>NUCLEOTIDE SEQUENCE [LARGE SCALE GENOMIC DNA]</scope>
    <source>
        <strain evidence="2">ATCC 8483 / DSM 1896 / JCM 5824 / BCRC 10623 / CCUG 4943 / NCTC 11153</strain>
    </source>
</reference>
<name>A0AAN3ABU9_BACO1</name>
<protein>
    <submittedName>
        <fullName evidence="1">Uncharacterized protein</fullName>
    </submittedName>
</protein>
<reference evidence="2" key="2">
    <citation type="submission" date="2007-04" db="EMBL/GenBank/DDBJ databases">
        <title>Draft genome sequence of Bacteroides ovatus (ATCC 8483).</title>
        <authorList>
            <person name="Sudarsanam P."/>
            <person name="Ley R."/>
            <person name="Guruge J."/>
            <person name="Turnbaugh P.J."/>
            <person name="Mahowald M."/>
            <person name="Liep D."/>
            <person name="Gordon J."/>
        </authorList>
    </citation>
    <scope>NUCLEOTIDE SEQUENCE [LARGE SCALE GENOMIC DNA]</scope>
    <source>
        <strain evidence="2">ATCC 8483 / DSM 1896 / JCM 5824 / BCRC 10623 / CCUG 4943 / NCTC 11153</strain>
    </source>
</reference>
<dbReference type="EMBL" id="AAXF02000038">
    <property type="protein sequence ID" value="EDO13516.1"/>
    <property type="molecule type" value="Genomic_DNA"/>
</dbReference>
<accession>A0AAN3ABU9</accession>
<organism evidence="1 2">
    <name type="scientific">Bacteroides ovatus (strain ATCC 8483 / DSM 1896 / JCM 5824 / BCRC 10623 / CCUG 4943 / NCTC 11153)</name>
    <dbReference type="NCBI Taxonomy" id="411476"/>
    <lineage>
        <taxon>Bacteria</taxon>
        <taxon>Pseudomonadati</taxon>
        <taxon>Bacteroidota</taxon>
        <taxon>Bacteroidia</taxon>
        <taxon>Bacteroidales</taxon>
        <taxon>Bacteroidaceae</taxon>
        <taxon>Bacteroides</taxon>
    </lineage>
</organism>
<proteinExistence type="predicted"/>
<sequence>MWSVCGVVASLIFLLLFVRTWQMYKDSLDKQVDDF</sequence>
<gene>
    <name evidence="1" type="ORF">BACOVA_00869</name>
</gene>
<dbReference type="AlphaFoldDB" id="A0AAN3ABU9"/>